<dbReference type="EMBL" id="GBRH01270086">
    <property type="protein sequence ID" value="JAD27809.1"/>
    <property type="molecule type" value="Transcribed_RNA"/>
</dbReference>
<organism evidence="1">
    <name type="scientific">Arundo donax</name>
    <name type="common">Giant reed</name>
    <name type="synonym">Donax arundinaceus</name>
    <dbReference type="NCBI Taxonomy" id="35708"/>
    <lineage>
        <taxon>Eukaryota</taxon>
        <taxon>Viridiplantae</taxon>
        <taxon>Streptophyta</taxon>
        <taxon>Embryophyta</taxon>
        <taxon>Tracheophyta</taxon>
        <taxon>Spermatophyta</taxon>
        <taxon>Magnoliopsida</taxon>
        <taxon>Liliopsida</taxon>
        <taxon>Poales</taxon>
        <taxon>Poaceae</taxon>
        <taxon>PACMAD clade</taxon>
        <taxon>Arundinoideae</taxon>
        <taxon>Arundineae</taxon>
        <taxon>Arundo</taxon>
    </lineage>
</organism>
<accession>A0A0A8YMH0</accession>
<reference evidence="1" key="1">
    <citation type="submission" date="2014-09" db="EMBL/GenBank/DDBJ databases">
        <authorList>
            <person name="Magalhaes I.L.F."/>
            <person name="Oliveira U."/>
            <person name="Santos F.R."/>
            <person name="Vidigal T.H.D.A."/>
            <person name="Brescovit A.D."/>
            <person name="Santos A.J."/>
        </authorList>
    </citation>
    <scope>NUCLEOTIDE SEQUENCE</scope>
    <source>
        <tissue evidence="1">Shoot tissue taken approximately 20 cm above the soil surface</tissue>
    </source>
</reference>
<dbReference type="AlphaFoldDB" id="A0A0A8YMH0"/>
<proteinExistence type="predicted"/>
<protein>
    <submittedName>
        <fullName evidence="1">Uncharacterized protein</fullName>
    </submittedName>
</protein>
<name>A0A0A8YMH0_ARUDO</name>
<evidence type="ECO:0000313" key="1">
    <source>
        <dbReference type="EMBL" id="JAD27809.1"/>
    </source>
</evidence>
<reference evidence="1" key="2">
    <citation type="journal article" date="2015" name="Data Brief">
        <title>Shoot transcriptome of the giant reed, Arundo donax.</title>
        <authorList>
            <person name="Barrero R.A."/>
            <person name="Guerrero F.D."/>
            <person name="Moolhuijzen P."/>
            <person name="Goolsby J.A."/>
            <person name="Tidwell J."/>
            <person name="Bellgard S.E."/>
            <person name="Bellgard M.I."/>
        </authorList>
    </citation>
    <scope>NUCLEOTIDE SEQUENCE</scope>
    <source>
        <tissue evidence="1">Shoot tissue taken approximately 20 cm above the soil surface</tissue>
    </source>
</reference>
<sequence>MATEDAAEHWKMGQSEDRGIYEEGATGLENFCSITIDGWSRSRLSCVHLQIIEAKRSFQAVAKEHVAAAARLKETFEELQ</sequence>